<reference evidence="4 5" key="1">
    <citation type="submission" date="2016-10" db="EMBL/GenBank/DDBJ databases">
        <authorList>
            <person name="de Groot N.N."/>
        </authorList>
    </citation>
    <scope>NUCLEOTIDE SEQUENCE [LARGE SCALE GENOMIC DNA]</scope>
    <source>
        <strain evidence="4 5">CGMCC 1.9159</strain>
    </source>
</reference>
<feature type="domain" description="DhaL" evidence="3">
    <location>
        <begin position="5"/>
        <end position="201"/>
    </location>
</feature>
<evidence type="ECO:0000313" key="5">
    <source>
        <dbReference type="Proteomes" id="UP000199475"/>
    </source>
</evidence>
<dbReference type="AlphaFoldDB" id="A0A1G9N714"/>
<protein>
    <submittedName>
        <fullName evidence="4">Dihydroxyacetone kinase DhaL subunit</fullName>
    </submittedName>
</protein>
<dbReference type="Proteomes" id="UP000199475">
    <property type="component" value="Unassembled WGS sequence"/>
</dbReference>
<dbReference type="GO" id="GO:0004371">
    <property type="term" value="F:glycerone kinase activity"/>
    <property type="evidence" value="ECO:0007669"/>
    <property type="project" value="InterPro"/>
</dbReference>
<dbReference type="InterPro" id="IPR036117">
    <property type="entry name" value="DhaL_dom_sf"/>
</dbReference>
<dbReference type="NCBIfam" id="TIGR02365">
    <property type="entry name" value="dha_L_ycgS"/>
    <property type="match status" value="1"/>
</dbReference>
<dbReference type="SUPFAM" id="SSF101473">
    <property type="entry name" value="DhaL-like"/>
    <property type="match status" value="1"/>
</dbReference>
<dbReference type="GO" id="GO:0019563">
    <property type="term" value="P:glycerol catabolic process"/>
    <property type="evidence" value="ECO:0007669"/>
    <property type="project" value="TreeGrafter"/>
</dbReference>
<accession>A0A1G9N714</accession>
<keyword evidence="2 4" id="KW-0418">Kinase</keyword>
<dbReference type="PANTHER" id="PTHR28629:SF4">
    <property type="entry name" value="TRIOKINASE_FMN CYCLASE"/>
    <property type="match status" value="1"/>
</dbReference>
<dbReference type="PROSITE" id="PS51480">
    <property type="entry name" value="DHAL"/>
    <property type="match status" value="1"/>
</dbReference>
<dbReference type="STRING" id="686624.SAMN04488242_2941"/>
<dbReference type="Pfam" id="PF02734">
    <property type="entry name" value="Dak2"/>
    <property type="match status" value="1"/>
</dbReference>
<organism evidence="4 5">
    <name type="scientific">Tessaracoccus oleiagri</name>
    <dbReference type="NCBI Taxonomy" id="686624"/>
    <lineage>
        <taxon>Bacteria</taxon>
        <taxon>Bacillati</taxon>
        <taxon>Actinomycetota</taxon>
        <taxon>Actinomycetes</taxon>
        <taxon>Propionibacteriales</taxon>
        <taxon>Propionibacteriaceae</taxon>
        <taxon>Tessaracoccus</taxon>
    </lineage>
</organism>
<dbReference type="GO" id="GO:0005829">
    <property type="term" value="C:cytosol"/>
    <property type="evidence" value="ECO:0007669"/>
    <property type="project" value="TreeGrafter"/>
</dbReference>
<evidence type="ECO:0000256" key="2">
    <source>
        <dbReference type="ARBA" id="ARBA00022777"/>
    </source>
</evidence>
<dbReference type="FunFam" id="1.25.40.340:FF:000002">
    <property type="entry name" value="Dihydroxyacetone kinase, L subunit"/>
    <property type="match status" value="1"/>
</dbReference>
<proteinExistence type="predicted"/>
<dbReference type="InterPro" id="IPR050861">
    <property type="entry name" value="Dihydroxyacetone_Kinase"/>
</dbReference>
<evidence type="ECO:0000256" key="1">
    <source>
        <dbReference type="ARBA" id="ARBA00022679"/>
    </source>
</evidence>
<gene>
    <name evidence="4" type="ORF">SAMN04488242_2941</name>
</gene>
<sequence>MITTALVSAWIARFGEIIEDRADYLTKLDSPIGDADHGANMLRGMTAAVPAAENAPTIDAQLKAVGMAMLSKVGGTSGPLYGTLFLKAAMTLGQRAEVAPSEFAAALRTGADALAFRGKAEPGDKTMVDALAPAVAALESHVAEDFAAAAEAAHRAADEGRAATTDMVARKGRASYLGERSVGHTDPGATSATYLFQALAEVSR</sequence>
<evidence type="ECO:0000313" key="4">
    <source>
        <dbReference type="EMBL" id="SDL82270.1"/>
    </source>
</evidence>
<dbReference type="EMBL" id="FNGP01000007">
    <property type="protein sequence ID" value="SDL82270.1"/>
    <property type="molecule type" value="Genomic_DNA"/>
</dbReference>
<name>A0A1G9N714_9ACTN</name>
<dbReference type="PANTHER" id="PTHR28629">
    <property type="entry name" value="TRIOKINASE/FMN CYCLASE"/>
    <property type="match status" value="1"/>
</dbReference>
<evidence type="ECO:0000259" key="3">
    <source>
        <dbReference type="PROSITE" id="PS51480"/>
    </source>
</evidence>
<keyword evidence="5" id="KW-1185">Reference proteome</keyword>
<dbReference type="SMART" id="SM01120">
    <property type="entry name" value="Dak2"/>
    <property type="match status" value="1"/>
</dbReference>
<dbReference type="Gene3D" id="1.25.40.340">
    <property type="match status" value="1"/>
</dbReference>
<dbReference type="InterPro" id="IPR012737">
    <property type="entry name" value="DhaK_L_YcgS"/>
</dbReference>
<dbReference type="InterPro" id="IPR004007">
    <property type="entry name" value="DhaL_dom"/>
</dbReference>
<keyword evidence="1" id="KW-0808">Transferase</keyword>